<dbReference type="SUPFAM" id="SSF51197">
    <property type="entry name" value="Clavaminate synthase-like"/>
    <property type="match status" value="1"/>
</dbReference>
<dbReference type="Pfam" id="PF02373">
    <property type="entry name" value="JmjC"/>
    <property type="match status" value="1"/>
</dbReference>
<name>A0AAE1LFU1_9NEOP</name>
<feature type="region of interest" description="Disordered" evidence="1">
    <location>
        <begin position="460"/>
        <end position="485"/>
    </location>
</feature>
<keyword evidence="4" id="KW-1185">Reference proteome</keyword>
<dbReference type="GO" id="GO:0051864">
    <property type="term" value="F:histone H3K36 demethylase activity"/>
    <property type="evidence" value="ECO:0007669"/>
    <property type="project" value="TreeGrafter"/>
</dbReference>
<evidence type="ECO:0000259" key="2">
    <source>
        <dbReference type="PROSITE" id="PS51184"/>
    </source>
</evidence>
<dbReference type="PANTHER" id="PTHR10694">
    <property type="entry name" value="LYSINE-SPECIFIC DEMETHYLASE"/>
    <property type="match status" value="1"/>
</dbReference>
<reference evidence="3" key="1">
    <citation type="submission" date="2021-07" db="EMBL/GenBank/DDBJ databases">
        <authorList>
            <person name="Catto M.A."/>
            <person name="Jacobson A."/>
            <person name="Kennedy G."/>
            <person name="Labadie P."/>
            <person name="Hunt B.G."/>
            <person name="Srinivasan R."/>
        </authorList>
    </citation>
    <scope>NUCLEOTIDE SEQUENCE</scope>
    <source>
        <strain evidence="3">PL_HMW_Pooled</strain>
        <tissue evidence="3">Head</tissue>
    </source>
</reference>
<dbReference type="GO" id="GO:0005634">
    <property type="term" value="C:nucleus"/>
    <property type="evidence" value="ECO:0007669"/>
    <property type="project" value="TreeGrafter"/>
</dbReference>
<dbReference type="GO" id="GO:0032454">
    <property type="term" value="F:histone H3K9 demethylase activity"/>
    <property type="evidence" value="ECO:0007669"/>
    <property type="project" value="TreeGrafter"/>
</dbReference>
<organism evidence="3 4">
    <name type="scientific">Frankliniella fusca</name>
    <dbReference type="NCBI Taxonomy" id="407009"/>
    <lineage>
        <taxon>Eukaryota</taxon>
        <taxon>Metazoa</taxon>
        <taxon>Ecdysozoa</taxon>
        <taxon>Arthropoda</taxon>
        <taxon>Hexapoda</taxon>
        <taxon>Insecta</taxon>
        <taxon>Pterygota</taxon>
        <taxon>Neoptera</taxon>
        <taxon>Paraneoptera</taxon>
        <taxon>Thysanoptera</taxon>
        <taxon>Terebrantia</taxon>
        <taxon>Thripoidea</taxon>
        <taxon>Thripidae</taxon>
        <taxon>Frankliniella</taxon>
    </lineage>
</organism>
<dbReference type="AlphaFoldDB" id="A0AAE1LFU1"/>
<dbReference type="Proteomes" id="UP001219518">
    <property type="component" value="Unassembled WGS sequence"/>
</dbReference>
<evidence type="ECO:0000313" key="3">
    <source>
        <dbReference type="EMBL" id="KAK3917164.1"/>
    </source>
</evidence>
<reference evidence="3" key="2">
    <citation type="journal article" date="2023" name="BMC Genomics">
        <title>Pest status, molecular evolution, and epigenetic factors derived from the genome assembly of Frankliniella fusca, a thysanopteran phytovirus vector.</title>
        <authorList>
            <person name="Catto M.A."/>
            <person name="Labadie P.E."/>
            <person name="Jacobson A.L."/>
            <person name="Kennedy G.G."/>
            <person name="Srinivasan R."/>
            <person name="Hunt B.G."/>
        </authorList>
    </citation>
    <scope>NUCLEOTIDE SEQUENCE</scope>
    <source>
        <strain evidence="3">PL_HMW_Pooled</strain>
    </source>
</reference>
<comment type="caution">
    <text evidence="3">The sequence shown here is derived from an EMBL/GenBank/DDBJ whole genome shotgun (WGS) entry which is preliminary data.</text>
</comment>
<accession>A0AAE1LFU1</accession>
<protein>
    <submittedName>
        <fullName evidence="3">Lysine-specific demethylase 4B</fullName>
    </submittedName>
</protein>
<proteinExistence type="predicted"/>
<evidence type="ECO:0000256" key="1">
    <source>
        <dbReference type="SAM" id="MobiDB-lite"/>
    </source>
</evidence>
<dbReference type="SMART" id="SM00558">
    <property type="entry name" value="JmjC"/>
    <property type="match status" value="1"/>
</dbReference>
<sequence length="607" mass="68486">MPMRKPTFVREEYGVKRFTLTSDHFMNPCQLLDIMSEDVEICAAGAFVGELNNLQQYTPDSVTQQVNAVKEEIRRNVHCDAATRTFRPVVQERKVLWAKYGTLFITPQHMLYQDNIKARKKFSSIIQSVDFSNRPATKLEEALETGGINKLLDSFFDGFSEENFEIMYGPGLEMPSGEELGISPDMKMCDMNSPNIAALEHVPIKGEATTCIPGINQPTVYVGTEYSSFNLHSEDFNFESINRMVDGSEKVWFVIPPSYQNSFTAWFSQCGVFEDGTADAQCASFLQHKHHFVDPRAVAAAGFPVRTIRQRPGDVVYLLPAAIHWGINVGFNINEAVNCASSSWVKSGRMARPACSCRLTLKDMAGVVLDPVLKKASLSEEDFEDWKRGRNADVFKNDNLMNPYGSSRQWCPANFRLLLGESSIHDSLQDCKEVTTSFYQFNGPILDRFIGAMEVTVDDDVSPDRKETEELEADEMEGEEMEAEEGGSKRKKVVYKCRLPCTCRCSCSCICPFEADRQGTPGLSRLQNHMKNWHKGIPKLKEKIKETEEFYDKSKRAYNSPYSSTCDRCGKVLQETSTENRSLMRHQASGKCSNNKRKRTKTGSSCP</sequence>
<feature type="compositionally biased region" description="Acidic residues" evidence="1">
    <location>
        <begin position="469"/>
        <end position="485"/>
    </location>
</feature>
<dbReference type="GO" id="GO:0010468">
    <property type="term" value="P:regulation of gene expression"/>
    <property type="evidence" value="ECO:0007669"/>
    <property type="project" value="TreeGrafter"/>
</dbReference>
<dbReference type="Gene3D" id="2.60.120.650">
    <property type="entry name" value="Cupin"/>
    <property type="match status" value="1"/>
</dbReference>
<feature type="region of interest" description="Disordered" evidence="1">
    <location>
        <begin position="579"/>
        <end position="607"/>
    </location>
</feature>
<dbReference type="PANTHER" id="PTHR10694:SF7">
    <property type="entry name" value="[HISTONE H3]-TRIMETHYL-L-LYSINE(9) DEMETHYLASE"/>
    <property type="match status" value="1"/>
</dbReference>
<evidence type="ECO:0000313" key="4">
    <source>
        <dbReference type="Proteomes" id="UP001219518"/>
    </source>
</evidence>
<dbReference type="EMBL" id="JAHWGI010000688">
    <property type="protein sequence ID" value="KAK3917164.1"/>
    <property type="molecule type" value="Genomic_DNA"/>
</dbReference>
<dbReference type="GO" id="GO:0000785">
    <property type="term" value="C:chromatin"/>
    <property type="evidence" value="ECO:0007669"/>
    <property type="project" value="TreeGrafter"/>
</dbReference>
<gene>
    <name evidence="3" type="ORF">KUF71_026082</name>
</gene>
<dbReference type="InterPro" id="IPR003347">
    <property type="entry name" value="JmjC_dom"/>
</dbReference>
<dbReference type="PROSITE" id="PS51184">
    <property type="entry name" value="JMJC"/>
    <property type="match status" value="1"/>
</dbReference>
<feature type="domain" description="JmjC" evidence="2">
    <location>
        <begin position="191"/>
        <end position="356"/>
    </location>
</feature>